<keyword evidence="13 14" id="KW-0464">Manganese</keyword>
<keyword evidence="8 14" id="KW-0963">Cytoplasm</keyword>
<dbReference type="InterPro" id="IPR001352">
    <property type="entry name" value="RNase_HII/HIII"/>
</dbReference>
<dbReference type="GO" id="GO:0032299">
    <property type="term" value="C:ribonuclease H2 complex"/>
    <property type="evidence" value="ECO:0007669"/>
    <property type="project" value="TreeGrafter"/>
</dbReference>
<dbReference type="PANTHER" id="PTHR10954">
    <property type="entry name" value="RIBONUCLEASE H2 SUBUNIT A"/>
    <property type="match status" value="1"/>
</dbReference>
<dbReference type="InterPro" id="IPR036397">
    <property type="entry name" value="RNaseH_sf"/>
</dbReference>
<dbReference type="NCBIfam" id="NF000595">
    <property type="entry name" value="PRK00015.1-3"/>
    <property type="match status" value="1"/>
</dbReference>
<feature type="binding site" evidence="14 15">
    <location>
        <position position="21"/>
    </location>
    <ligand>
        <name>a divalent metal cation</name>
        <dbReference type="ChEBI" id="CHEBI:60240"/>
    </ligand>
</feature>
<evidence type="ECO:0000256" key="9">
    <source>
        <dbReference type="ARBA" id="ARBA00022722"/>
    </source>
</evidence>
<evidence type="ECO:0000259" key="17">
    <source>
        <dbReference type="PROSITE" id="PS51975"/>
    </source>
</evidence>
<protein>
    <recommendedName>
        <fullName evidence="7 14">Ribonuclease HII</fullName>
        <shortName evidence="14">RNase HII</shortName>
        <ecNumber evidence="6 14">3.1.26.4</ecNumber>
    </recommendedName>
</protein>
<comment type="function">
    <text evidence="3 14 16">Endonuclease that specifically degrades the RNA of RNA-DNA hybrids.</text>
</comment>
<comment type="subcellular location">
    <subcellularLocation>
        <location evidence="4 14">Cytoplasm</location>
    </subcellularLocation>
</comment>
<evidence type="ECO:0000256" key="7">
    <source>
        <dbReference type="ARBA" id="ARBA00019179"/>
    </source>
</evidence>
<dbReference type="SUPFAM" id="SSF53098">
    <property type="entry name" value="Ribonuclease H-like"/>
    <property type="match status" value="1"/>
</dbReference>
<comment type="caution">
    <text evidence="18">The sequence shown here is derived from an EMBL/GenBank/DDBJ whole genome shotgun (WGS) entry which is preliminary data.</text>
</comment>
<evidence type="ECO:0000256" key="10">
    <source>
        <dbReference type="ARBA" id="ARBA00022723"/>
    </source>
</evidence>
<comment type="cofactor">
    <cofactor evidence="14 15">
        <name>Mn(2+)</name>
        <dbReference type="ChEBI" id="CHEBI:29035"/>
    </cofactor>
    <cofactor evidence="14 15">
        <name>Mg(2+)</name>
        <dbReference type="ChEBI" id="CHEBI:18420"/>
    </cofactor>
    <text evidence="14 15">Manganese or magnesium. Binds 1 divalent metal ion per monomer in the absence of substrate. May bind a second metal ion after substrate binding.</text>
</comment>
<dbReference type="GO" id="GO:0003723">
    <property type="term" value="F:RNA binding"/>
    <property type="evidence" value="ECO:0007669"/>
    <property type="project" value="UniProtKB-UniRule"/>
</dbReference>
<organism evidence="18 19">
    <name type="scientific">Ileibacterium valens</name>
    <dbReference type="NCBI Taxonomy" id="1862668"/>
    <lineage>
        <taxon>Bacteria</taxon>
        <taxon>Bacillati</taxon>
        <taxon>Bacillota</taxon>
        <taxon>Erysipelotrichia</taxon>
        <taxon>Erysipelotrichales</taxon>
        <taxon>Erysipelotrichaceae</taxon>
        <taxon>Ileibacterium</taxon>
    </lineage>
</organism>
<dbReference type="PANTHER" id="PTHR10954:SF18">
    <property type="entry name" value="RIBONUCLEASE HII"/>
    <property type="match status" value="1"/>
</dbReference>
<dbReference type="Proteomes" id="UP000186341">
    <property type="component" value="Unassembled WGS sequence"/>
</dbReference>
<dbReference type="GO" id="GO:0006298">
    <property type="term" value="P:mismatch repair"/>
    <property type="evidence" value="ECO:0007669"/>
    <property type="project" value="TreeGrafter"/>
</dbReference>
<dbReference type="GeneID" id="82202357"/>
<evidence type="ECO:0000256" key="6">
    <source>
        <dbReference type="ARBA" id="ARBA00012180"/>
    </source>
</evidence>
<evidence type="ECO:0000256" key="3">
    <source>
        <dbReference type="ARBA" id="ARBA00004065"/>
    </source>
</evidence>
<comment type="catalytic activity">
    <reaction evidence="1 14 15 16">
        <text>Endonucleolytic cleavage to 5'-phosphomonoester.</text>
        <dbReference type="EC" id="3.1.26.4"/>
    </reaction>
</comment>
<dbReference type="InterPro" id="IPR012337">
    <property type="entry name" value="RNaseH-like_sf"/>
</dbReference>
<keyword evidence="19" id="KW-1185">Reference proteome</keyword>
<evidence type="ECO:0000256" key="4">
    <source>
        <dbReference type="ARBA" id="ARBA00004496"/>
    </source>
</evidence>
<keyword evidence="10 14" id="KW-0479">Metal-binding</keyword>
<dbReference type="EMBL" id="MPJW01000092">
    <property type="protein sequence ID" value="OLU41031.1"/>
    <property type="molecule type" value="Genomic_DNA"/>
</dbReference>
<proteinExistence type="inferred from homology"/>
<comment type="similarity">
    <text evidence="5 14 16">Belongs to the RNase HII family.</text>
</comment>
<dbReference type="Gene3D" id="3.30.420.10">
    <property type="entry name" value="Ribonuclease H-like superfamily/Ribonuclease H"/>
    <property type="match status" value="1"/>
</dbReference>
<evidence type="ECO:0000313" key="18">
    <source>
        <dbReference type="EMBL" id="OLU41031.1"/>
    </source>
</evidence>
<evidence type="ECO:0000256" key="12">
    <source>
        <dbReference type="ARBA" id="ARBA00022801"/>
    </source>
</evidence>
<reference evidence="18 19" key="1">
    <citation type="submission" date="2016-11" db="EMBL/GenBank/DDBJ databases">
        <title>Description of two novel members of the family Erysipelotrichaceae: Ileibacterium lipovorans gen. nov., sp. nov. and Dubosiella newyorkensis, gen. nov., sp. nov.</title>
        <authorList>
            <person name="Cox L.M."/>
            <person name="Sohn J."/>
            <person name="Tyrrell K.L."/>
            <person name="Citron D.M."/>
            <person name="Lawson P.A."/>
            <person name="Patel N.B."/>
            <person name="Iizumi T."/>
            <person name="Perez-Perez G.I."/>
            <person name="Goldstein E.J."/>
            <person name="Blaser M.J."/>
        </authorList>
    </citation>
    <scope>NUCLEOTIDE SEQUENCE [LARGE SCALE GENOMIC DNA]</scope>
    <source>
        <strain evidence="18 19">NYU-BL-A3</strain>
    </source>
</reference>
<feature type="binding site" evidence="14 15">
    <location>
        <position position="22"/>
    </location>
    <ligand>
        <name>a divalent metal cation</name>
        <dbReference type="ChEBI" id="CHEBI:60240"/>
    </ligand>
</feature>
<evidence type="ECO:0000256" key="5">
    <source>
        <dbReference type="ARBA" id="ARBA00007383"/>
    </source>
</evidence>
<dbReference type="GO" id="GO:0004523">
    <property type="term" value="F:RNA-DNA hybrid ribonuclease activity"/>
    <property type="evidence" value="ECO:0007669"/>
    <property type="project" value="UniProtKB-UniRule"/>
</dbReference>
<dbReference type="GO" id="GO:0005737">
    <property type="term" value="C:cytoplasm"/>
    <property type="evidence" value="ECO:0007669"/>
    <property type="project" value="UniProtKB-SubCell"/>
</dbReference>
<dbReference type="AlphaFoldDB" id="A0A1U7NHF5"/>
<evidence type="ECO:0000256" key="11">
    <source>
        <dbReference type="ARBA" id="ARBA00022759"/>
    </source>
</evidence>
<keyword evidence="9 14" id="KW-0540">Nuclease</keyword>
<evidence type="ECO:0000256" key="1">
    <source>
        <dbReference type="ARBA" id="ARBA00000077"/>
    </source>
</evidence>
<feature type="binding site" evidence="14 15">
    <location>
        <position position="113"/>
    </location>
    <ligand>
        <name>a divalent metal cation</name>
        <dbReference type="ChEBI" id="CHEBI:60240"/>
    </ligand>
</feature>
<evidence type="ECO:0000256" key="2">
    <source>
        <dbReference type="ARBA" id="ARBA00001946"/>
    </source>
</evidence>
<feature type="domain" description="RNase H type-2" evidence="17">
    <location>
        <begin position="15"/>
        <end position="209"/>
    </location>
</feature>
<dbReference type="CDD" id="cd07182">
    <property type="entry name" value="RNase_HII_bacteria_HII_like"/>
    <property type="match status" value="1"/>
</dbReference>
<dbReference type="GO" id="GO:0043137">
    <property type="term" value="P:DNA replication, removal of RNA primer"/>
    <property type="evidence" value="ECO:0007669"/>
    <property type="project" value="TreeGrafter"/>
</dbReference>
<dbReference type="InterPro" id="IPR024567">
    <property type="entry name" value="RNase_HII/HIII_dom"/>
</dbReference>
<dbReference type="RefSeq" id="WP_075818540.1">
    <property type="nucleotide sequence ID" value="NZ_CAJUTZ010000059.1"/>
</dbReference>
<dbReference type="PROSITE" id="PS51975">
    <property type="entry name" value="RNASE_H_2"/>
    <property type="match status" value="1"/>
</dbReference>
<evidence type="ECO:0000256" key="16">
    <source>
        <dbReference type="RuleBase" id="RU003515"/>
    </source>
</evidence>
<keyword evidence="12 14" id="KW-0378">Hydrolase</keyword>
<dbReference type="EC" id="3.1.26.4" evidence="6 14"/>
<name>A0A1U7NHF5_9FIRM</name>
<evidence type="ECO:0000256" key="15">
    <source>
        <dbReference type="PROSITE-ProRule" id="PRU01319"/>
    </source>
</evidence>
<keyword evidence="11 14" id="KW-0255">Endonuclease</keyword>
<dbReference type="OrthoDB" id="9803420at2"/>
<gene>
    <name evidence="14" type="primary">rnhB</name>
    <name evidence="18" type="ORF">BO222_03890</name>
</gene>
<dbReference type="InterPro" id="IPR022898">
    <property type="entry name" value="RNase_HII"/>
</dbReference>
<evidence type="ECO:0000256" key="13">
    <source>
        <dbReference type="ARBA" id="ARBA00023211"/>
    </source>
</evidence>
<dbReference type="HAMAP" id="MF_00052_B">
    <property type="entry name" value="RNase_HII_B"/>
    <property type="match status" value="1"/>
</dbReference>
<dbReference type="Pfam" id="PF01351">
    <property type="entry name" value="RNase_HII"/>
    <property type="match status" value="1"/>
</dbReference>
<dbReference type="GO" id="GO:0030145">
    <property type="term" value="F:manganese ion binding"/>
    <property type="evidence" value="ECO:0007669"/>
    <property type="project" value="UniProtKB-UniRule"/>
</dbReference>
<comment type="cofactor">
    <cofactor evidence="2">
        <name>Mg(2+)</name>
        <dbReference type="ChEBI" id="CHEBI:18420"/>
    </cofactor>
</comment>
<sequence>MIERPLEVDYHESGKLVLGMDEAGRGPLCGPLMVAGVIFPIGYQNALLDDSKKLSEKKRETLYKQIIEDALYWKVLVLSEAEIDELNIYRASQTGMERIAQEFSDVCDVVLSDAMPLPAFCKNHSEHDFDCPVKGDSKSISIAAASILAKVSRDHYMKKLDEMYPQYDLAKNKGYPTAKHLEAIKTHGVQDFYRRSFSPVAKVLKQNQQESLF</sequence>
<evidence type="ECO:0000256" key="8">
    <source>
        <dbReference type="ARBA" id="ARBA00022490"/>
    </source>
</evidence>
<evidence type="ECO:0000256" key="14">
    <source>
        <dbReference type="HAMAP-Rule" id="MF_00052"/>
    </source>
</evidence>
<evidence type="ECO:0000313" key="19">
    <source>
        <dbReference type="Proteomes" id="UP000186341"/>
    </source>
</evidence>
<accession>A0A1U7NHF5</accession>